<evidence type="ECO:0000313" key="3">
    <source>
        <dbReference type="Proteomes" id="UP000789396"/>
    </source>
</evidence>
<dbReference type="OrthoDB" id="5378913at2759"/>
<proteinExistence type="predicted"/>
<comment type="caution">
    <text evidence="2">The sequence shown here is derived from an EMBL/GenBank/DDBJ whole genome shotgun (WGS) entry which is preliminary data.</text>
</comment>
<feature type="region of interest" description="Disordered" evidence="1">
    <location>
        <begin position="324"/>
        <end position="356"/>
    </location>
</feature>
<feature type="non-terminal residue" evidence="2">
    <location>
        <position position="1"/>
    </location>
</feature>
<evidence type="ECO:0000256" key="1">
    <source>
        <dbReference type="SAM" id="MobiDB-lite"/>
    </source>
</evidence>
<feature type="compositionally biased region" description="Polar residues" evidence="1">
    <location>
        <begin position="339"/>
        <end position="349"/>
    </location>
</feature>
<feature type="non-terminal residue" evidence="2">
    <location>
        <position position="371"/>
    </location>
</feature>
<dbReference type="AlphaFoldDB" id="A0A9N9DJ73"/>
<organism evidence="2 3">
    <name type="scientific">Racocetra fulgida</name>
    <dbReference type="NCBI Taxonomy" id="60492"/>
    <lineage>
        <taxon>Eukaryota</taxon>
        <taxon>Fungi</taxon>
        <taxon>Fungi incertae sedis</taxon>
        <taxon>Mucoromycota</taxon>
        <taxon>Glomeromycotina</taxon>
        <taxon>Glomeromycetes</taxon>
        <taxon>Diversisporales</taxon>
        <taxon>Gigasporaceae</taxon>
        <taxon>Racocetra</taxon>
    </lineage>
</organism>
<dbReference type="EMBL" id="CAJVPZ010012738">
    <property type="protein sequence ID" value="CAG8642603.1"/>
    <property type="molecule type" value="Genomic_DNA"/>
</dbReference>
<name>A0A9N9DJ73_9GLOM</name>
<gene>
    <name evidence="2" type="ORF">RFULGI_LOCUS8135</name>
</gene>
<sequence>RELYLEESHQWIQTKQRPQYDDNDPDVVMQGEGDKDVMDIDDDFETEFDKRMTMSLDDEKSKKYQFPFDDVSVGFNDAKKYHSDEQNMKGLKFHYTYGGEVQTEGEAAASTCSESIKPLLDHIIKDSLDYNTINLSTRSKRVLIVDYSDLSRQTLVKLVEGSVERINAFGSCEECITTVKAWREQYHDEALYDIVFFNVRENISEEIKNSAKELRRVFDDNLCIVLIVFWSANGRALGQNLVQEIGDFVSEPYAPTIQNEYYSSVKPLADLRIENFYRTNRPPFSDETVKESSNLEKSPMVVSEETAKSSIEVIRKEDLPAVNVPGTEPLVKGKGKNVETAQSENTTTPTDDRASKFRFRPVSKSKCILCV</sequence>
<protein>
    <submittedName>
        <fullName evidence="2">2531_t:CDS:1</fullName>
    </submittedName>
</protein>
<reference evidence="2" key="1">
    <citation type="submission" date="2021-06" db="EMBL/GenBank/DDBJ databases">
        <authorList>
            <person name="Kallberg Y."/>
            <person name="Tangrot J."/>
            <person name="Rosling A."/>
        </authorList>
    </citation>
    <scope>NUCLEOTIDE SEQUENCE</scope>
    <source>
        <strain evidence="2">IN212</strain>
    </source>
</reference>
<dbReference type="Proteomes" id="UP000789396">
    <property type="component" value="Unassembled WGS sequence"/>
</dbReference>
<feature type="region of interest" description="Disordered" evidence="1">
    <location>
        <begin position="13"/>
        <end position="40"/>
    </location>
</feature>
<accession>A0A9N9DJ73</accession>
<evidence type="ECO:0000313" key="2">
    <source>
        <dbReference type="EMBL" id="CAG8642603.1"/>
    </source>
</evidence>
<keyword evidence="3" id="KW-1185">Reference proteome</keyword>